<evidence type="ECO:0000256" key="2">
    <source>
        <dbReference type="ARBA" id="ARBA00023002"/>
    </source>
</evidence>
<evidence type="ECO:0000313" key="7">
    <source>
        <dbReference type="EMBL" id="MDR6300878.1"/>
    </source>
</evidence>
<dbReference type="InterPro" id="IPR006139">
    <property type="entry name" value="D-isomer_2_OHA_DH_cat_dom"/>
</dbReference>
<keyword evidence="8" id="KW-1185">Reference proteome</keyword>
<evidence type="ECO:0000259" key="5">
    <source>
        <dbReference type="Pfam" id="PF00389"/>
    </source>
</evidence>
<protein>
    <recommendedName>
        <fullName evidence="9">Dihydrofolate reductase</fullName>
    </recommendedName>
</protein>
<evidence type="ECO:0000256" key="3">
    <source>
        <dbReference type="ARBA" id="ARBA00023027"/>
    </source>
</evidence>
<gene>
    <name evidence="7" type="ORF">GGR31_001521</name>
</gene>
<comment type="similarity">
    <text evidence="1 4">Belongs to the D-isomer specific 2-hydroxyacid dehydrogenase family.</text>
</comment>
<evidence type="ECO:0000256" key="4">
    <source>
        <dbReference type="RuleBase" id="RU003719"/>
    </source>
</evidence>
<dbReference type="PANTHER" id="PTHR43761">
    <property type="entry name" value="D-ISOMER SPECIFIC 2-HYDROXYACID DEHYDROGENASE FAMILY PROTEIN (AFU_ORTHOLOGUE AFUA_1G13630)"/>
    <property type="match status" value="1"/>
</dbReference>
<dbReference type="InterPro" id="IPR036291">
    <property type="entry name" value="NAD(P)-bd_dom_sf"/>
</dbReference>
<evidence type="ECO:0000313" key="8">
    <source>
        <dbReference type="Proteomes" id="UP001257659"/>
    </source>
</evidence>
<evidence type="ECO:0000256" key="1">
    <source>
        <dbReference type="ARBA" id="ARBA00005854"/>
    </source>
</evidence>
<dbReference type="InterPro" id="IPR006140">
    <property type="entry name" value="D-isomer_DH_NAD-bd"/>
</dbReference>
<dbReference type="Gene3D" id="3.40.50.720">
    <property type="entry name" value="NAD(P)-binding Rossmann-like Domain"/>
    <property type="match status" value="2"/>
</dbReference>
<accession>A0ABU1K5I2</accession>
<keyword evidence="2 4" id="KW-0560">Oxidoreductase</keyword>
<reference evidence="7 8" key="1">
    <citation type="submission" date="2023-07" db="EMBL/GenBank/DDBJ databases">
        <title>Genomic Encyclopedia of Type Strains, Phase IV (KMG-IV): sequencing the most valuable type-strain genomes for metagenomic binning, comparative biology and taxonomic classification.</title>
        <authorList>
            <person name="Goeker M."/>
        </authorList>
    </citation>
    <scope>NUCLEOTIDE SEQUENCE [LARGE SCALE GENOMIC DNA]</scope>
    <source>
        <strain evidence="7 8">DSM 102814</strain>
    </source>
</reference>
<dbReference type="PANTHER" id="PTHR43761:SF1">
    <property type="entry name" value="D-ISOMER SPECIFIC 2-HYDROXYACID DEHYDROGENASE CATALYTIC DOMAIN-CONTAINING PROTEIN-RELATED"/>
    <property type="match status" value="1"/>
</dbReference>
<dbReference type="EMBL" id="JAVDQA010000003">
    <property type="protein sequence ID" value="MDR6300878.1"/>
    <property type="molecule type" value="Genomic_DNA"/>
</dbReference>
<dbReference type="RefSeq" id="WP_309727772.1">
    <property type="nucleotide sequence ID" value="NZ_JAVDQA010000003.1"/>
</dbReference>
<dbReference type="Pfam" id="PF00389">
    <property type="entry name" value="2-Hacid_dh"/>
    <property type="match status" value="1"/>
</dbReference>
<feature type="domain" description="D-isomer specific 2-hydroxyacid dehydrogenase NAD-binding" evidence="6">
    <location>
        <begin position="130"/>
        <end position="270"/>
    </location>
</feature>
<evidence type="ECO:0000259" key="6">
    <source>
        <dbReference type="Pfam" id="PF02826"/>
    </source>
</evidence>
<dbReference type="Pfam" id="PF02826">
    <property type="entry name" value="2-Hacid_dh_C"/>
    <property type="match status" value="1"/>
</dbReference>
<evidence type="ECO:0008006" key="9">
    <source>
        <dbReference type="Google" id="ProtNLM"/>
    </source>
</evidence>
<dbReference type="SUPFAM" id="SSF52283">
    <property type="entry name" value="Formate/glycerate dehydrogenase catalytic domain-like"/>
    <property type="match status" value="1"/>
</dbReference>
<keyword evidence="3" id="KW-0520">NAD</keyword>
<dbReference type="SUPFAM" id="SSF51735">
    <property type="entry name" value="NAD(P)-binding Rossmann-fold domains"/>
    <property type="match status" value="1"/>
</dbReference>
<comment type="caution">
    <text evidence="7">The sequence shown here is derived from an EMBL/GenBank/DDBJ whole genome shotgun (WGS) entry which is preliminary data.</text>
</comment>
<sequence>MKKLKKIVVVDETKMNSAALEKLNIYAEEVEVFHDYPDSEEEIINRIKDAEAVLVSWRTEITSQIIDQAPNLKYIGMACSLFDDESANVAVKHAQEKGIKVTGIFDYGDPGVIEFVISSLIDLLHGFGTHQWKKMPVELSGKKIGIIGLGTTGKLLSEALLALGVQVYYFSKTRKKVWEEKGVNYLELSELLETCEIISIHLPKNVTLLNQEEFEKFGSGKILVNTSLGLPFEEKAFHSWIQQNGNYALFDGDAKNSLSEEIQQHKNVLIQEKSAGWSKETQNRLSEKVLENLNNYLS</sequence>
<organism evidence="7 8">
    <name type="scientific">Mesonia maritima</name>
    <dbReference type="NCBI Taxonomy" id="1793873"/>
    <lineage>
        <taxon>Bacteria</taxon>
        <taxon>Pseudomonadati</taxon>
        <taxon>Bacteroidota</taxon>
        <taxon>Flavobacteriia</taxon>
        <taxon>Flavobacteriales</taxon>
        <taxon>Flavobacteriaceae</taxon>
        <taxon>Mesonia</taxon>
    </lineage>
</organism>
<name>A0ABU1K5I2_9FLAO</name>
<proteinExistence type="inferred from homology"/>
<dbReference type="Proteomes" id="UP001257659">
    <property type="component" value="Unassembled WGS sequence"/>
</dbReference>
<feature type="domain" description="D-isomer specific 2-hydroxyacid dehydrogenase catalytic" evidence="5">
    <location>
        <begin position="17"/>
        <end position="297"/>
    </location>
</feature>
<dbReference type="InterPro" id="IPR050418">
    <property type="entry name" value="D-iso_2-hydroxyacid_DH_PdxB"/>
</dbReference>